<dbReference type="PANTHER" id="PTHR22716">
    <property type="entry name" value="ETS CLASS TRANSCRIPTION FACTOR-RELATED-RELATED"/>
    <property type="match status" value="1"/>
</dbReference>
<dbReference type="SMART" id="SM00692">
    <property type="entry name" value="DM3"/>
    <property type="match status" value="1"/>
</dbReference>
<name>A0A9P1ID71_9PELO</name>
<dbReference type="PROSITE" id="PS50950">
    <property type="entry name" value="ZF_THAP"/>
    <property type="match status" value="1"/>
</dbReference>
<dbReference type="GO" id="GO:0003677">
    <property type="term" value="F:DNA binding"/>
    <property type="evidence" value="ECO:0007669"/>
    <property type="project" value="UniProtKB-UniRule"/>
</dbReference>
<proteinExistence type="predicted"/>
<dbReference type="SUPFAM" id="SSF57716">
    <property type="entry name" value="Glucocorticoid receptor-like (DNA-binding domain)"/>
    <property type="match status" value="1"/>
</dbReference>
<dbReference type="SUPFAM" id="SSF53098">
    <property type="entry name" value="Ribonuclease H-like"/>
    <property type="match status" value="1"/>
</dbReference>
<dbReference type="GO" id="GO:0040027">
    <property type="term" value="P:negative regulation of vulval development"/>
    <property type="evidence" value="ECO:0007669"/>
    <property type="project" value="InterPro"/>
</dbReference>
<dbReference type="Proteomes" id="UP001152747">
    <property type="component" value="Unassembled WGS sequence"/>
</dbReference>
<evidence type="ECO:0000313" key="7">
    <source>
        <dbReference type="EMBL" id="CAI5441072.1"/>
    </source>
</evidence>
<dbReference type="SMART" id="SM00980">
    <property type="entry name" value="THAP"/>
    <property type="match status" value="1"/>
</dbReference>
<reference evidence="7" key="1">
    <citation type="submission" date="2022-11" db="EMBL/GenBank/DDBJ databases">
        <authorList>
            <person name="Kikuchi T."/>
        </authorList>
    </citation>
    <scope>NUCLEOTIDE SEQUENCE</scope>
    <source>
        <strain evidence="7">PS1010</strain>
    </source>
</reference>
<dbReference type="InterPro" id="IPR012337">
    <property type="entry name" value="RNaseH-like_sf"/>
</dbReference>
<keyword evidence="8" id="KW-1185">Reference proteome</keyword>
<accession>A0A9P1ID71</accession>
<evidence type="ECO:0000256" key="1">
    <source>
        <dbReference type="ARBA" id="ARBA00022723"/>
    </source>
</evidence>
<dbReference type="EMBL" id="CANHGI010000002">
    <property type="protein sequence ID" value="CAI5441072.1"/>
    <property type="molecule type" value="Genomic_DNA"/>
</dbReference>
<evidence type="ECO:0000256" key="3">
    <source>
        <dbReference type="ARBA" id="ARBA00022833"/>
    </source>
</evidence>
<evidence type="ECO:0000313" key="8">
    <source>
        <dbReference type="Proteomes" id="UP001152747"/>
    </source>
</evidence>
<comment type="caution">
    <text evidence="7">The sequence shown here is derived from an EMBL/GenBank/DDBJ whole genome shotgun (WGS) entry which is preliminary data.</text>
</comment>
<dbReference type="AlphaFoldDB" id="A0A9P1ID71"/>
<dbReference type="PANTHER" id="PTHR22716:SF1">
    <property type="entry name" value="ETS CLASS TRANSCRIPTION FACTOR-RELATED"/>
    <property type="match status" value="1"/>
</dbReference>
<evidence type="ECO:0000256" key="5">
    <source>
        <dbReference type="PROSITE-ProRule" id="PRU00309"/>
    </source>
</evidence>
<feature type="domain" description="THAP-type" evidence="6">
    <location>
        <begin position="874"/>
        <end position="948"/>
    </location>
</feature>
<dbReference type="InterPro" id="IPR040129">
    <property type="entry name" value="Lin-15B-like"/>
</dbReference>
<dbReference type="Gene3D" id="6.20.210.20">
    <property type="entry name" value="THAP domain"/>
    <property type="match status" value="1"/>
</dbReference>
<evidence type="ECO:0000256" key="4">
    <source>
        <dbReference type="ARBA" id="ARBA00023125"/>
    </source>
</evidence>
<evidence type="ECO:0000256" key="2">
    <source>
        <dbReference type="ARBA" id="ARBA00022771"/>
    </source>
</evidence>
<keyword evidence="4 5" id="KW-0238">DNA-binding</keyword>
<evidence type="ECO:0000259" key="6">
    <source>
        <dbReference type="PROSITE" id="PS50950"/>
    </source>
</evidence>
<keyword evidence="2 5" id="KW-0863">Zinc-finger</keyword>
<gene>
    <name evidence="7" type="ORF">CAMP_LOCUS3709</name>
</gene>
<keyword evidence="1" id="KW-0479">Metal-binding</keyword>
<dbReference type="OrthoDB" id="5841281at2759"/>
<dbReference type="Pfam" id="PF25375">
    <property type="entry name" value="Lin-15B"/>
    <property type="match status" value="1"/>
</dbReference>
<keyword evidence="3" id="KW-0862">Zinc</keyword>
<sequence length="1013" mass="116938">MWREPPPYYAKLNKQSMNVNPVTNSLKRVYEQPENSSSSIFIKRPAILPANSRRNHSNNNNPEKLGNQFGVNELLARFFVNSGISYECVEDPSFVQFMSHFAPHFVLPTPNMMVDYVTRMAFPMKVKTQNFSKVVGPLTATLNTFKSGDEIFLAYSIHYFEDYVQRKNAVFMRKLILSEVDGESVLTYARRSINNFNYGNVRFTNMVSVDEEMAGELLSTNAVTNNYICFFTYLSRFIENVLKIPDFQYGLDSLRNFVQFLRKHADLYSKFRRLQLSKNGELDLPSLDEDGKWTSTTVFLTRCLLLHETFADFALRFRISSYISDDTFSKLSYLQRLMSHTRKFAKELSTPDSCVSQIVPTVVAIQGFLEGKSLGYDFEEDIKSVFKQHLQPLLCLNPANLRYLFATLLDPRYGYRKNIFPLEKWSKIESELMQMFSLEEIVVNDQNPRKAQVLDAVSKEVRKQKILEELKIYRNVISAARPNALTNIFHWWGARMLDLTNLYNKSREFLAPPAVAIDTELYFGNGGKWSHMCSKLSYEHLENALSVAGQRELFKGRGYISESALSPFVNPTSTRRTPALQKSIKLLKKPTPPLKFPEALMMQPPEHKKSEENLEIEPDLDVKLEVLEQENEELDQDAETEEVPNKCTICLRVEKPELLKEAILPNEKLLVLLGMVVGTKLSIDQARLCFWKPTRTPLICIRHYKEAADQIISTLQIRCPDAVFAMPQFRIQPLLDQIFEIRNSEMPLMAFKQLFIIFCEKYPPDSLKNNEIISFDAIFCAESSGNSGTSEIREKMSLLPKSLRTSAQRQPIIIGDKMIVMSQEPSSSTPILPKSQRAPRKQILDDDVAENDDMILRRLVPVKIAYESPPKIKNPGKCAYCGHTVERSTLIRVPKSEERRKSWFEKLGDGFERRCKAFENSFMCRAHFSETSFTKNGRLWKNAMPYRIGELKEYELVDEDFLNQSNDDDFEESEENEEEILKNEMLDRVIKTEELVEISMPTLDEIKQEPLDF</sequence>
<dbReference type="Pfam" id="PF05485">
    <property type="entry name" value="THAP"/>
    <property type="match status" value="1"/>
</dbReference>
<dbReference type="GO" id="GO:0008270">
    <property type="term" value="F:zinc ion binding"/>
    <property type="evidence" value="ECO:0007669"/>
    <property type="project" value="UniProtKB-KW"/>
</dbReference>
<dbReference type="InterPro" id="IPR057432">
    <property type="entry name" value="Lin-15A/B-like_dom"/>
</dbReference>
<organism evidence="7 8">
    <name type="scientific">Caenorhabditis angaria</name>
    <dbReference type="NCBI Taxonomy" id="860376"/>
    <lineage>
        <taxon>Eukaryota</taxon>
        <taxon>Metazoa</taxon>
        <taxon>Ecdysozoa</taxon>
        <taxon>Nematoda</taxon>
        <taxon>Chromadorea</taxon>
        <taxon>Rhabditida</taxon>
        <taxon>Rhabditina</taxon>
        <taxon>Rhabditomorpha</taxon>
        <taxon>Rhabditoidea</taxon>
        <taxon>Rhabditidae</taxon>
        <taxon>Peloderinae</taxon>
        <taxon>Caenorhabditis</taxon>
    </lineage>
</organism>
<dbReference type="InterPro" id="IPR006612">
    <property type="entry name" value="THAP_Znf"/>
</dbReference>
<protein>
    <recommendedName>
        <fullName evidence="6">THAP-type domain-containing protein</fullName>
    </recommendedName>
</protein>
<dbReference type="InterPro" id="IPR038441">
    <property type="entry name" value="THAP_Znf_sf"/>
</dbReference>